<dbReference type="Pfam" id="PF13561">
    <property type="entry name" value="adh_short_C2"/>
    <property type="match status" value="1"/>
</dbReference>
<dbReference type="NCBIfam" id="NF009466">
    <property type="entry name" value="PRK12826.1-2"/>
    <property type="match status" value="1"/>
</dbReference>
<dbReference type="PANTHER" id="PTHR42760:SF129">
    <property type="entry name" value="OXIDOREDUCTASE"/>
    <property type="match status" value="1"/>
</dbReference>
<proteinExistence type="inferred from homology"/>
<dbReference type="InterPro" id="IPR002347">
    <property type="entry name" value="SDR_fam"/>
</dbReference>
<accession>A0ABU8VH64</accession>
<protein>
    <submittedName>
        <fullName evidence="2">SDR family NAD(P)-dependent oxidoreductase</fullName>
    </submittedName>
</protein>
<dbReference type="PRINTS" id="PR00081">
    <property type="entry name" value="GDHRDH"/>
</dbReference>
<evidence type="ECO:0000256" key="1">
    <source>
        <dbReference type="ARBA" id="ARBA00006484"/>
    </source>
</evidence>
<comment type="caution">
    <text evidence="2">The sequence shown here is derived from an EMBL/GenBank/DDBJ whole genome shotgun (WGS) entry which is preliminary data.</text>
</comment>
<reference evidence="2 3" key="1">
    <citation type="submission" date="2024-03" db="EMBL/GenBank/DDBJ databases">
        <title>Novel species of the genus Variovorax.</title>
        <authorList>
            <person name="Liu Q."/>
            <person name="Xin Y.-H."/>
        </authorList>
    </citation>
    <scope>NUCLEOTIDE SEQUENCE [LARGE SCALE GENOMIC DNA]</scope>
    <source>
        <strain evidence="2 3">KACC 18899</strain>
    </source>
</reference>
<name>A0ABU8VH64_9BURK</name>
<dbReference type="RefSeq" id="WP_340358245.1">
    <property type="nucleotide sequence ID" value="NZ_JBBKZU010000007.1"/>
</dbReference>
<evidence type="ECO:0000313" key="3">
    <source>
        <dbReference type="Proteomes" id="UP001365846"/>
    </source>
</evidence>
<dbReference type="Proteomes" id="UP001365846">
    <property type="component" value="Unassembled WGS sequence"/>
</dbReference>
<gene>
    <name evidence="2" type="ORF">WKW77_18130</name>
</gene>
<sequence length="251" mass="25801">MPIQRSVLVTGGAAGIGLAIARGFAGFGHRVLLADVSETVHAAADRLSTPQAPVHSQLADVGDEEQVLRVTARVQELFGGCDILINCAGISSKRDGQPVSPTEVTTADWQRVLGVNLTAPFLLSRELIPAMRQRGFGRIVNIASRAGRTFVAPAGVGYAASKAALIGLTRHLAGTYAPDGITVNCVAPGRIETALSSLSSPEVIAAATRAIPLGRLGTTDEVAAAVLFLASDEASYVTGACVDVNGGVFMA</sequence>
<dbReference type="EMBL" id="JBBKZU010000007">
    <property type="protein sequence ID" value="MEJ8813009.1"/>
    <property type="molecule type" value="Genomic_DNA"/>
</dbReference>
<dbReference type="SUPFAM" id="SSF51735">
    <property type="entry name" value="NAD(P)-binding Rossmann-fold domains"/>
    <property type="match status" value="1"/>
</dbReference>
<keyword evidence="3" id="KW-1185">Reference proteome</keyword>
<evidence type="ECO:0000313" key="2">
    <source>
        <dbReference type="EMBL" id="MEJ8813009.1"/>
    </source>
</evidence>
<dbReference type="Gene3D" id="3.40.50.720">
    <property type="entry name" value="NAD(P)-binding Rossmann-like Domain"/>
    <property type="match status" value="1"/>
</dbReference>
<organism evidence="2 3">
    <name type="scientific">Variovorax ureilyticus</name>
    <dbReference type="NCBI Taxonomy" id="1836198"/>
    <lineage>
        <taxon>Bacteria</taxon>
        <taxon>Pseudomonadati</taxon>
        <taxon>Pseudomonadota</taxon>
        <taxon>Betaproteobacteria</taxon>
        <taxon>Burkholderiales</taxon>
        <taxon>Comamonadaceae</taxon>
        <taxon>Variovorax</taxon>
    </lineage>
</organism>
<comment type="similarity">
    <text evidence="1">Belongs to the short-chain dehydrogenases/reductases (SDR) family.</text>
</comment>
<dbReference type="InterPro" id="IPR036291">
    <property type="entry name" value="NAD(P)-bd_dom_sf"/>
</dbReference>
<dbReference type="PRINTS" id="PR00080">
    <property type="entry name" value="SDRFAMILY"/>
</dbReference>
<dbReference type="PANTHER" id="PTHR42760">
    <property type="entry name" value="SHORT-CHAIN DEHYDROGENASES/REDUCTASES FAMILY MEMBER"/>
    <property type="match status" value="1"/>
</dbReference>